<name>A0ABV8VE71_9NOCA</name>
<sequence length="170" mass="19242">MSFDDYDFAPPPPAIFGQRQLIESYLDVILDLRHEGLPGKADRRAHFEGLQRLFEVALPLERPGMGSRNMLRSMLFNTVRSYHAITTPWSGILEGGLIIRQFDSAGITEAAMQSSREISRLSQASEREHHNLIAVLLRGLYRDNLDRTFALEELKAAGIPIPIPIRYLPD</sequence>
<dbReference type="RefSeq" id="WP_378559366.1">
    <property type="nucleotide sequence ID" value="NZ_JBHSDL010000009.1"/>
</dbReference>
<dbReference type="Proteomes" id="UP001595844">
    <property type="component" value="Unassembled WGS sequence"/>
</dbReference>
<gene>
    <name evidence="1" type="ORF">ACFO5K_09280</name>
</gene>
<organism evidence="1 2">
    <name type="scientific">Nocardia halotolerans</name>
    <dbReference type="NCBI Taxonomy" id="1755878"/>
    <lineage>
        <taxon>Bacteria</taxon>
        <taxon>Bacillati</taxon>
        <taxon>Actinomycetota</taxon>
        <taxon>Actinomycetes</taxon>
        <taxon>Mycobacteriales</taxon>
        <taxon>Nocardiaceae</taxon>
        <taxon>Nocardia</taxon>
    </lineage>
</organism>
<dbReference type="EMBL" id="JBHSDL010000009">
    <property type="protein sequence ID" value="MFC4374293.1"/>
    <property type="molecule type" value="Genomic_DNA"/>
</dbReference>
<evidence type="ECO:0000313" key="2">
    <source>
        <dbReference type="Proteomes" id="UP001595844"/>
    </source>
</evidence>
<reference evidence="2" key="1">
    <citation type="journal article" date="2019" name="Int. J. Syst. Evol. Microbiol.">
        <title>The Global Catalogue of Microorganisms (GCM) 10K type strain sequencing project: providing services to taxonomists for standard genome sequencing and annotation.</title>
        <authorList>
            <consortium name="The Broad Institute Genomics Platform"/>
            <consortium name="The Broad Institute Genome Sequencing Center for Infectious Disease"/>
            <person name="Wu L."/>
            <person name="Ma J."/>
        </authorList>
    </citation>
    <scope>NUCLEOTIDE SEQUENCE [LARGE SCALE GENOMIC DNA]</scope>
    <source>
        <strain evidence="2">IBRC-M 10490</strain>
    </source>
</reference>
<protein>
    <submittedName>
        <fullName evidence="1">Uncharacterized protein</fullName>
    </submittedName>
</protein>
<proteinExistence type="predicted"/>
<accession>A0ABV8VE71</accession>
<keyword evidence="2" id="KW-1185">Reference proteome</keyword>
<evidence type="ECO:0000313" key="1">
    <source>
        <dbReference type="EMBL" id="MFC4374293.1"/>
    </source>
</evidence>
<comment type="caution">
    <text evidence="1">The sequence shown here is derived from an EMBL/GenBank/DDBJ whole genome shotgun (WGS) entry which is preliminary data.</text>
</comment>